<keyword evidence="4" id="KW-1185">Reference proteome</keyword>
<evidence type="ECO:0000256" key="1">
    <source>
        <dbReference type="PROSITE-ProRule" id="PRU00047"/>
    </source>
</evidence>
<evidence type="ECO:0000259" key="2">
    <source>
        <dbReference type="PROSITE" id="PS50158"/>
    </source>
</evidence>
<feature type="domain" description="CCHC-type" evidence="2">
    <location>
        <begin position="168"/>
        <end position="181"/>
    </location>
</feature>
<dbReference type="GO" id="GO:0003676">
    <property type="term" value="F:nucleic acid binding"/>
    <property type="evidence" value="ECO:0007669"/>
    <property type="project" value="InterPro"/>
</dbReference>
<evidence type="ECO:0000313" key="3">
    <source>
        <dbReference type="EMBL" id="MBA0632494.1"/>
    </source>
</evidence>
<dbReference type="Proteomes" id="UP000593561">
    <property type="component" value="Unassembled WGS sequence"/>
</dbReference>
<name>A0A7J8T2C6_GOSDV</name>
<reference evidence="3 4" key="1">
    <citation type="journal article" date="2019" name="Genome Biol. Evol.">
        <title>Insights into the evolution of the New World diploid cottons (Gossypium, subgenus Houzingenia) based on genome sequencing.</title>
        <authorList>
            <person name="Grover C.E."/>
            <person name="Arick M.A. 2nd"/>
            <person name="Thrash A."/>
            <person name="Conover J.L."/>
            <person name="Sanders W.S."/>
            <person name="Peterson D.G."/>
            <person name="Frelichowski J.E."/>
            <person name="Scheffler J.A."/>
            <person name="Scheffler B.E."/>
            <person name="Wendel J.F."/>
        </authorList>
    </citation>
    <scope>NUCLEOTIDE SEQUENCE [LARGE SCALE GENOMIC DNA]</scope>
    <source>
        <strain evidence="3">27</strain>
        <tissue evidence="3">Leaf</tissue>
    </source>
</reference>
<keyword evidence="1" id="KW-0862">Zinc</keyword>
<comment type="caution">
    <text evidence="3">The sequence shown here is derived from an EMBL/GenBank/DDBJ whole genome shotgun (WGS) entry which is preliminary data.</text>
</comment>
<dbReference type="InterPro" id="IPR040256">
    <property type="entry name" value="At4g02000-like"/>
</dbReference>
<accession>A0A7J8T2C6</accession>
<dbReference type="PANTHER" id="PTHR31286">
    <property type="entry name" value="GLYCINE-RICH CELL WALL STRUCTURAL PROTEIN 1.8-LIKE"/>
    <property type="match status" value="1"/>
</dbReference>
<dbReference type="AlphaFoldDB" id="A0A7J8T2C6"/>
<dbReference type="PANTHER" id="PTHR31286:SF173">
    <property type="entry name" value="DUF4283 DOMAIN-CONTAINING PROTEIN"/>
    <property type="match status" value="1"/>
</dbReference>
<feature type="non-terminal residue" evidence="3">
    <location>
        <position position="314"/>
    </location>
</feature>
<sequence length="314" mass="35392">SWKDKLLGRESIESLAPPTISTDTLDVDLEFEDGDIFRSTDMASFVIKSPVSGKPFHSFRVMDMENDYYLVGFQNKVDYEMALTQGPMILAWIRFSGLPRFLYKNWVLEEIGSLVRKVAKLDIKTNSGARDQFTMMAVFVDLKKPLTSQVLINERVQRVKFEALPVVCFTCGEYGHLKNLCSFSLTGWSNDDGKGDDSNPVVNEATPATMGETFGPWMAIECKSRPLNPLGKDLMRLEEEKVDIMGLDLLKPGKHIEVTIRSKQIEAQTRNVEVGKRALRNFVTLDLTEIAVKDADSFVKPSSLHFNPTFEGPH</sequence>
<dbReference type="PROSITE" id="PS50158">
    <property type="entry name" value="ZF_CCHC"/>
    <property type="match status" value="1"/>
</dbReference>
<organism evidence="3 4">
    <name type="scientific">Gossypium davidsonii</name>
    <name type="common">Davidson's cotton</name>
    <name type="synonym">Gossypium klotzschianum subsp. davidsonii</name>
    <dbReference type="NCBI Taxonomy" id="34287"/>
    <lineage>
        <taxon>Eukaryota</taxon>
        <taxon>Viridiplantae</taxon>
        <taxon>Streptophyta</taxon>
        <taxon>Embryophyta</taxon>
        <taxon>Tracheophyta</taxon>
        <taxon>Spermatophyta</taxon>
        <taxon>Magnoliopsida</taxon>
        <taxon>eudicotyledons</taxon>
        <taxon>Gunneridae</taxon>
        <taxon>Pentapetalae</taxon>
        <taxon>rosids</taxon>
        <taxon>malvids</taxon>
        <taxon>Malvales</taxon>
        <taxon>Malvaceae</taxon>
        <taxon>Malvoideae</taxon>
        <taxon>Gossypium</taxon>
    </lineage>
</organism>
<dbReference type="EMBL" id="JABFAC010000013">
    <property type="protein sequence ID" value="MBA0632494.1"/>
    <property type="molecule type" value="Genomic_DNA"/>
</dbReference>
<keyword evidence="1" id="KW-0479">Metal-binding</keyword>
<protein>
    <recommendedName>
        <fullName evidence="2">CCHC-type domain-containing protein</fullName>
    </recommendedName>
</protein>
<gene>
    <name evidence="3" type="ORF">Godav_001222</name>
</gene>
<evidence type="ECO:0000313" key="4">
    <source>
        <dbReference type="Proteomes" id="UP000593561"/>
    </source>
</evidence>
<keyword evidence="1" id="KW-0863">Zinc-finger</keyword>
<dbReference type="GO" id="GO:0008270">
    <property type="term" value="F:zinc ion binding"/>
    <property type="evidence" value="ECO:0007669"/>
    <property type="project" value="UniProtKB-KW"/>
</dbReference>
<dbReference type="InterPro" id="IPR001878">
    <property type="entry name" value="Znf_CCHC"/>
</dbReference>
<proteinExistence type="predicted"/>